<keyword evidence="2" id="KW-1185">Reference proteome</keyword>
<dbReference type="Proteomes" id="UP000050454">
    <property type="component" value="Unassembled WGS sequence"/>
</dbReference>
<comment type="caution">
    <text evidence="1">The sequence shown here is derived from an EMBL/GenBank/DDBJ whole genome shotgun (WGS) entry which is preliminary data.</text>
</comment>
<gene>
    <name evidence="1" type="ORF">AFM12_08825</name>
</gene>
<name>A0A0P7BDB2_9BACT</name>
<accession>A0A0P7BDB2</accession>
<protein>
    <recommendedName>
        <fullName evidence="3">DUF4249 domain-containing protein</fullName>
    </recommendedName>
</protein>
<dbReference type="RefSeq" id="WP_055146801.1">
    <property type="nucleotide sequence ID" value="NZ_JXSZ01000006.1"/>
</dbReference>
<dbReference type="AlphaFoldDB" id="A0A0P7BDB2"/>
<evidence type="ECO:0000313" key="2">
    <source>
        <dbReference type="Proteomes" id="UP000050454"/>
    </source>
</evidence>
<evidence type="ECO:0000313" key="1">
    <source>
        <dbReference type="EMBL" id="KPM48686.1"/>
    </source>
</evidence>
<sequence length="288" mass="31726">MKNIAFSLLILLLIVFSCTEINDVILPGDKPVIEAFLAPGQKVSMTVFTEIPYSFNEEENVSTSISGLEIIITGDDGKNLTLNEIASGHYESSEVLGIEGTTYNMSFQYNGRTVSASTILPVKPQGFQLSLSEIERIERDFSGGFVPGQGGFGGPGGGFQQEDRTPIEVTWNNPDEVYHFVAAMYAEESLDPVTQFPEDENGFTRPARRFNNQPVLTNATNLQPQSFEYFGNYNIILYRLNPDYAALYENNNTSTQNISTPISTISNGLGIFTGVNADTLRLTVKRAE</sequence>
<organism evidence="1 2">
    <name type="scientific">Jiulongibacter sediminis</name>
    <dbReference type="NCBI Taxonomy" id="1605367"/>
    <lineage>
        <taxon>Bacteria</taxon>
        <taxon>Pseudomonadati</taxon>
        <taxon>Bacteroidota</taxon>
        <taxon>Cytophagia</taxon>
        <taxon>Cytophagales</taxon>
        <taxon>Leadbetterellaceae</taxon>
        <taxon>Jiulongibacter</taxon>
    </lineage>
</organism>
<dbReference type="Pfam" id="PF14054">
    <property type="entry name" value="DUF4249"/>
    <property type="match status" value="1"/>
</dbReference>
<dbReference type="OrthoDB" id="1117838at2"/>
<reference evidence="1 2" key="1">
    <citation type="submission" date="2015-07" db="EMBL/GenBank/DDBJ databases">
        <title>The draft genome sequence of Leadbetterella sp. JN14-9.</title>
        <authorList>
            <person name="Liu Y."/>
            <person name="Du J."/>
            <person name="Shao Z."/>
        </authorList>
    </citation>
    <scope>NUCLEOTIDE SEQUENCE [LARGE SCALE GENOMIC DNA]</scope>
    <source>
        <strain evidence="1 2">JN14-9</strain>
    </source>
</reference>
<proteinExistence type="predicted"/>
<dbReference type="EMBL" id="LGTQ01000006">
    <property type="protein sequence ID" value="KPM48686.1"/>
    <property type="molecule type" value="Genomic_DNA"/>
</dbReference>
<dbReference type="PROSITE" id="PS51257">
    <property type="entry name" value="PROKAR_LIPOPROTEIN"/>
    <property type="match status" value="1"/>
</dbReference>
<dbReference type="InterPro" id="IPR025345">
    <property type="entry name" value="DUF4249"/>
</dbReference>
<evidence type="ECO:0008006" key="3">
    <source>
        <dbReference type="Google" id="ProtNLM"/>
    </source>
</evidence>